<evidence type="ECO:0000313" key="9">
    <source>
        <dbReference type="Proteomes" id="UP000698059"/>
    </source>
</evidence>
<dbReference type="RefSeq" id="WP_307822521.1">
    <property type="nucleotide sequence ID" value="NZ_BAAAVF010000014.1"/>
</dbReference>
<evidence type="ECO:0000256" key="5">
    <source>
        <dbReference type="ARBA" id="ARBA00037974"/>
    </source>
</evidence>
<dbReference type="PANTHER" id="PTHR43525">
    <property type="entry name" value="PROTEIN MALY"/>
    <property type="match status" value="1"/>
</dbReference>
<dbReference type="Gene3D" id="3.40.640.10">
    <property type="entry name" value="Type I PLP-dependent aspartate aminotransferase-like (Major domain)"/>
    <property type="match status" value="1"/>
</dbReference>
<comment type="cofactor">
    <cofactor evidence="1">
        <name>pyridoxal 5'-phosphate</name>
        <dbReference type="ChEBI" id="CHEBI:597326"/>
    </cofactor>
</comment>
<dbReference type="InterPro" id="IPR004839">
    <property type="entry name" value="Aminotransferase_I/II_large"/>
</dbReference>
<accession>A0ABS2LGH0</accession>
<organism evidence="8 9">
    <name type="scientific">Oerskovia jenensis</name>
    <dbReference type="NCBI Taxonomy" id="162169"/>
    <lineage>
        <taxon>Bacteria</taxon>
        <taxon>Bacillati</taxon>
        <taxon>Actinomycetota</taxon>
        <taxon>Actinomycetes</taxon>
        <taxon>Micrococcales</taxon>
        <taxon>Cellulomonadaceae</taxon>
        <taxon>Oerskovia</taxon>
    </lineage>
</organism>
<comment type="similarity">
    <text evidence="5">Belongs to the class-II pyridoxal-phosphate-dependent aminotransferase family. MalY/PatB cystathionine beta-lyase subfamily.</text>
</comment>
<dbReference type="Proteomes" id="UP000698059">
    <property type="component" value="Unassembled WGS sequence"/>
</dbReference>
<sequence length="413" mass="44009">MTTSPFATDNPLDALTPDTLRRRTSLKWRAYAPDVLPLWVAEMDVELAPPVVAAVTEAMRSGDTGYDYGDTYAEALAQFAKRRWDWSFDPAGTRMVPDVMLGLMEILKVLTGPGDAVVVSTPVYPPFFGFTQNEGRRVVTAPLTSDFRLDLDALDTAFADATGATLNGSGPGSGRRAVYLLCNPHNPTGTVHTRAELEGLAALARRHGVRIVSDEIHAPITAPNVAYTPVVTVAGAENAIAVLSASKAWNLAGLKAAVAVGGPEAADDLRRIPEEVVHGVGHVSVIAHAAALTQGTAWLDAVLRGVRRNKLLLADLLEEHLPQVRYEPTQGTYLAWLDASSVADDPYRFFLDRAKVALNDGRHFGPGGAGHVRLNLATSQEVLTEAVSRMGQAVRSASSTPSASRVLPPVAAD</sequence>
<evidence type="ECO:0000259" key="7">
    <source>
        <dbReference type="Pfam" id="PF00155"/>
    </source>
</evidence>
<feature type="domain" description="Aminotransferase class I/classII large" evidence="7">
    <location>
        <begin position="49"/>
        <end position="389"/>
    </location>
</feature>
<proteinExistence type="inferred from homology"/>
<reference evidence="8 9" key="1">
    <citation type="submission" date="2021-01" db="EMBL/GenBank/DDBJ databases">
        <title>Sequencing the genomes of 1000 actinobacteria strains.</title>
        <authorList>
            <person name="Klenk H.-P."/>
        </authorList>
    </citation>
    <scope>NUCLEOTIDE SEQUENCE [LARGE SCALE GENOMIC DNA]</scope>
    <source>
        <strain evidence="8 9">DSM 46000</strain>
    </source>
</reference>
<dbReference type="InterPro" id="IPR051798">
    <property type="entry name" value="Class-II_PLP-Dep_Aminotrans"/>
</dbReference>
<dbReference type="Gene3D" id="3.90.1150.10">
    <property type="entry name" value="Aspartate Aminotransferase, domain 1"/>
    <property type="match status" value="1"/>
</dbReference>
<dbReference type="EC" id="4.4.1.13" evidence="2"/>
<evidence type="ECO:0000313" key="8">
    <source>
        <dbReference type="EMBL" id="MBM7479529.1"/>
    </source>
</evidence>
<feature type="region of interest" description="Disordered" evidence="6">
    <location>
        <begin position="394"/>
        <end position="413"/>
    </location>
</feature>
<evidence type="ECO:0000256" key="6">
    <source>
        <dbReference type="SAM" id="MobiDB-lite"/>
    </source>
</evidence>
<dbReference type="InterPro" id="IPR015421">
    <property type="entry name" value="PyrdxlP-dep_Trfase_major"/>
</dbReference>
<comment type="caution">
    <text evidence="8">The sequence shown here is derived from an EMBL/GenBank/DDBJ whole genome shotgun (WGS) entry which is preliminary data.</text>
</comment>
<dbReference type="SUPFAM" id="SSF53383">
    <property type="entry name" value="PLP-dependent transferases"/>
    <property type="match status" value="1"/>
</dbReference>
<keyword evidence="9" id="KW-1185">Reference proteome</keyword>
<evidence type="ECO:0000256" key="1">
    <source>
        <dbReference type="ARBA" id="ARBA00001933"/>
    </source>
</evidence>
<keyword evidence="4 8" id="KW-0456">Lyase</keyword>
<evidence type="ECO:0000256" key="4">
    <source>
        <dbReference type="ARBA" id="ARBA00023239"/>
    </source>
</evidence>
<protein>
    <recommendedName>
        <fullName evidence="2">cysteine-S-conjugate beta-lyase</fullName>
        <ecNumber evidence="2">4.4.1.13</ecNumber>
    </recommendedName>
</protein>
<keyword evidence="3" id="KW-0663">Pyridoxal phosphate</keyword>
<dbReference type="GO" id="GO:0016829">
    <property type="term" value="F:lyase activity"/>
    <property type="evidence" value="ECO:0007669"/>
    <property type="project" value="UniProtKB-KW"/>
</dbReference>
<dbReference type="PANTHER" id="PTHR43525:SF2">
    <property type="entry name" value="CYSTATHIONINE BETA-LYASE-RELATED"/>
    <property type="match status" value="1"/>
</dbReference>
<dbReference type="EMBL" id="JAFBBO010000001">
    <property type="protein sequence ID" value="MBM7479529.1"/>
    <property type="molecule type" value="Genomic_DNA"/>
</dbReference>
<dbReference type="Pfam" id="PF00155">
    <property type="entry name" value="Aminotran_1_2"/>
    <property type="match status" value="1"/>
</dbReference>
<evidence type="ECO:0000256" key="3">
    <source>
        <dbReference type="ARBA" id="ARBA00022898"/>
    </source>
</evidence>
<dbReference type="CDD" id="cd00609">
    <property type="entry name" value="AAT_like"/>
    <property type="match status" value="1"/>
</dbReference>
<evidence type="ECO:0000256" key="2">
    <source>
        <dbReference type="ARBA" id="ARBA00012224"/>
    </source>
</evidence>
<dbReference type="InterPro" id="IPR015422">
    <property type="entry name" value="PyrdxlP-dep_Trfase_small"/>
</dbReference>
<dbReference type="InterPro" id="IPR015424">
    <property type="entry name" value="PyrdxlP-dep_Trfase"/>
</dbReference>
<name>A0ABS2LGH0_9CELL</name>
<gene>
    <name evidence="8" type="ORF">JOD49_002449</name>
</gene>